<name>A0AAV3Z709_9GAST</name>
<evidence type="ECO:0000259" key="1">
    <source>
        <dbReference type="Pfam" id="PF13843"/>
    </source>
</evidence>
<sequence length="265" mass="29864">MSRSGNVYLQDECDISQSIINEVADQIANDEGLNSSDVMVYVLPLEHAGIDTDEDSADEDDTPSIANLSGRQLRARGSATVHTPSGRVFFAKFQPPRGRSQTDNRNSYDLGICSSSSVKLYWKNSEDIYNPAVANSLTVKQFEEILRYIHSADNLKLPEDDKFAKIKPLFNMLNDKYLLYWINGQNLNVHESMAPYYGRHGAKQFIHSKPIRYGFKQWCLNTPDGYHMQTEPYQGAKTVKTQPDLGVGGFVVKDLISVLPDEDKF</sequence>
<proteinExistence type="predicted"/>
<evidence type="ECO:0000313" key="2">
    <source>
        <dbReference type="EMBL" id="GFN90168.1"/>
    </source>
</evidence>
<comment type="caution">
    <text evidence="2">The sequence shown here is derived from an EMBL/GenBank/DDBJ whole genome shotgun (WGS) entry which is preliminary data.</text>
</comment>
<dbReference type="AlphaFoldDB" id="A0AAV3Z709"/>
<keyword evidence="3" id="KW-1185">Reference proteome</keyword>
<dbReference type="PANTHER" id="PTHR47055:SF3">
    <property type="entry name" value="PHORBOL-ESTER_DAG-TYPE DOMAIN-CONTAINING PROTEIN"/>
    <property type="match status" value="1"/>
</dbReference>
<dbReference type="Proteomes" id="UP000735302">
    <property type="component" value="Unassembled WGS sequence"/>
</dbReference>
<dbReference type="InterPro" id="IPR052638">
    <property type="entry name" value="PiggyBac_TE-derived"/>
</dbReference>
<feature type="domain" description="PiggyBac transposable element-derived protein" evidence="1">
    <location>
        <begin position="111"/>
        <end position="259"/>
    </location>
</feature>
<dbReference type="Pfam" id="PF13843">
    <property type="entry name" value="DDE_Tnp_1_7"/>
    <property type="match status" value="1"/>
</dbReference>
<gene>
    <name evidence="2" type="ORF">PoB_001667400</name>
</gene>
<organism evidence="2 3">
    <name type="scientific">Plakobranchus ocellatus</name>
    <dbReference type="NCBI Taxonomy" id="259542"/>
    <lineage>
        <taxon>Eukaryota</taxon>
        <taxon>Metazoa</taxon>
        <taxon>Spiralia</taxon>
        <taxon>Lophotrochozoa</taxon>
        <taxon>Mollusca</taxon>
        <taxon>Gastropoda</taxon>
        <taxon>Heterobranchia</taxon>
        <taxon>Euthyneura</taxon>
        <taxon>Panpulmonata</taxon>
        <taxon>Sacoglossa</taxon>
        <taxon>Placobranchoidea</taxon>
        <taxon>Plakobranchidae</taxon>
        <taxon>Plakobranchus</taxon>
    </lineage>
</organism>
<dbReference type="GO" id="GO:0043565">
    <property type="term" value="F:sequence-specific DNA binding"/>
    <property type="evidence" value="ECO:0007669"/>
    <property type="project" value="TreeGrafter"/>
</dbReference>
<dbReference type="InterPro" id="IPR029526">
    <property type="entry name" value="PGBD"/>
</dbReference>
<protein>
    <submittedName>
        <fullName evidence="2">PiggyBac transposable element derived 3</fullName>
    </submittedName>
</protein>
<reference evidence="2 3" key="1">
    <citation type="journal article" date="2021" name="Elife">
        <title>Chloroplast acquisition without the gene transfer in kleptoplastic sea slugs, Plakobranchus ocellatus.</title>
        <authorList>
            <person name="Maeda T."/>
            <person name="Takahashi S."/>
            <person name="Yoshida T."/>
            <person name="Shimamura S."/>
            <person name="Takaki Y."/>
            <person name="Nagai Y."/>
            <person name="Toyoda A."/>
            <person name="Suzuki Y."/>
            <person name="Arimoto A."/>
            <person name="Ishii H."/>
            <person name="Satoh N."/>
            <person name="Nishiyama T."/>
            <person name="Hasebe M."/>
            <person name="Maruyama T."/>
            <person name="Minagawa J."/>
            <person name="Obokata J."/>
            <person name="Shigenobu S."/>
        </authorList>
    </citation>
    <scope>NUCLEOTIDE SEQUENCE [LARGE SCALE GENOMIC DNA]</scope>
</reference>
<evidence type="ECO:0000313" key="3">
    <source>
        <dbReference type="Proteomes" id="UP000735302"/>
    </source>
</evidence>
<dbReference type="EMBL" id="BLXT01001997">
    <property type="protein sequence ID" value="GFN90168.1"/>
    <property type="molecule type" value="Genomic_DNA"/>
</dbReference>
<accession>A0AAV3Z709</accession>
<dbReference type="PANTHER" id="PTHR47055">
    <property type="entry name" value="DDE_TNP_1_7 DOMAIN-CONTAINING PROTEIN"/>
    <property type="match status" value="1"/>
</dbReference>